<protein>
    <submittedName>
        <fullName evidence="10">Two pore domain potassium channel family protein</fullName>
    </submittedName>
</protein>
<dbReference type="Pfam" id="PF07885">
    <property type="entry name" value="Ion_trans_2"/>
    <property type="match status" value="1"/>
</dbReference>
<dbReference type="Proteomes" id="UP000824112">
    <property type="component" value="Unassembled WGS sequence"/>
</dbReference>
<dbReference type="InterPro" id="IPR013099">
    <property type="entry name" value="K_chnl_dom"/>
</dbReference>
<evidence type="ECO:0000256" key="1">
    <source>
        <dbReference type="ARBA" id="ARBA00004141"/>
    </source>
</evidence>
<dbReference type="PANTHER" id="PTHR11537">
    <property type="entry name" value="VOLTAGE-GATED POTASSIUM CHANNEL"/>
    <property type="match status" value="1"/>
</dbReference>
<evidence type="ECO:0000256" key="2">
    <source>
        <dbReference type="ARBA" id="ARBA00022448"/>
    </source>
</evidence>
<evidence type="ECO:0000313" key="10">
    <source>
        <dbReference type="EMBL" id="HIU54604.1"/>
    </source>
</evidence>
<proteinExistence type="predicted"/>
<evidence type="ECO:0000256" key="7">
    <source>
        <dbReference type="ARBA" id="ARBA00023303"/>
    </source>
</evidence>
<dbReference type="AlphaFoldDB" id="A0A9D1SBS7"/>
<dbReference type="Gene3D" id="1.20.120.350">
    <property type="entry name" value="Voltage-gated potassium channels. Chain C"/>
    <property type="match status" value="1"/>
</dbReference>
<evidence type="ECO:0000256" key="4">
    <source>
        <dbReference type="ARBA" id="ARBA00022989"/>
    </source>
</evidence>
<dbReference type="PANTHER" id="PTHR11537:SF254">
    <property type="entry name" value="POTASSIUM VOLTAGE-GATED CHANNEL PROTEIN SHAB"/>
    <property type="match status" value="1"/>
</dbReference>
<dbReference type="GO" id="GO:0008076">
    <property type="term" value="C:voltage-gated potassium channel complex"/>
    <property type="evidence" value="ECO:0007669"/>
    <property type="project" value="InterPro"/>
</dbReference>
<feature type="transmembrane region" description="Helical" evidence="8">
    <location>
        <begin position="56"/>
        <end position="74"/>
    </location>
</feature>
<evidence type="ECO:0000256" key="8">
    <source>
        <dbReference type="SAM" id="Phobius"/>
    </source>
</evidence>
<dbReference type="GO" id="GO:0005249">
    <property type="term" value="F:voltage-gated potassium channel activity"/>
    <property type="evidence" value="ECO:0007669"/>
    <property type="project" value="InterPro"/>
</dbReference>
<evidence type="ECO:0000256" key="6">
    <source>
        <dbReference type="ARBA" id="ARBA00023136"/>
    </source>
</evidence>
<keyword evidence="3 8" id="KW-0812">Transmembrane</keyword>
<dbReference type="InterPro" id="IPR027359">
    <property type="entry name" value="Volt_channel_dom_sf"/>
</dbReference>
<feature type="transmembrane region" description="Helical" evidence="8">
    <location>
        <begin position="21"/>
        <end position="44"/>
    </location>
</feature>
<dbReference type="Gene3D" id="1.10.287.70">
    <property type="match status" value="1"/>
</dbReference>
<feature type="domain" description="Potassium channel" evidence="9">
    <location>
        <begin position="149"/>
        <end position="226"/>
    </location>
</feature>
<dbReference type="InterPro" id="IPR028325">
    <property type="entry name" value="VG_K_chnl"/>
</dbReference>
<organism evidence="10 11">
    <name type="scientific">Candidatus Gallibacteroides avistercoris</name>
    <dbReference type="NCBI Taxonomy" id="2840833"/>
    <lineage>
        <taxon>Bacteria</taxon>
        <taxon>Pseudomonadati</taxon>
        <taxon>Bacteroidota</taxon>
        <taxon>Bacteroidia</taxon>
        <taxon>Bacteroidales</taxon>
        <taxon>Bacteroidaceae</taxon>
        <taxon>Bacteroidaceae incertae sedis</taxon>
        <taxon>Candidatus Gallibacteroides</taxon>
    </lineage>
</organism>
<keyword evidence="4 8" id="KW-1133">Transmembrane helix</keyword>
<accession>A0A9D1SBS7</accession>
<keyword evidence="5" id="KW-0406">Ion transport</keyword>
<comment type="subcellular location">
    <subcellularLocation>
        <location evidence="1">Membrane</location>
        <topology evidence="1">Multi-pass membrane protein</topology>
    </subcellularLocation>
</comment>
<dbReference type="PROSITE" id="PS51257">
    <property type="entry name" value="PROKAR_LIPOPROTEIN"/>
    <property type="match status" value="1"/>
</dbReference>
<evidence type="ECO:0000259" key="9">
    <source>
        <dbReference type="Pfam" id="PF07885"/>
    </source>
</evidence>
<keyword evidence="2" id="KW-0813">Transport</keyword>
<feature type="transmembrane region" description="Helical" evidence="8">
    <location>
        <begin position="81"/>
        <end position="99"/>
    </location>
</feature>
<dbReference type="GO" id="GO:0001508">
    <property type="term" value="P:action potential"/>
    <property type="evidence" value="ECO:0007669"/>
    <property type="project" value="TreeGrafter"/>
</dbReference>
<sequence>MSGTPNKEQSGNRFLRWSVGWLNILVLIGCILITVILSLQILYPQQYARSPLLLNVQFWICICFLTDFFLRLFLHRNKLHYLLSNILFFIISIPYLNILEYYHIPISDMRYYFLHVILLLRGGYGLVVVVSWITSSRLTNLFVSYLIILIAITYFSSLLFYAIESKVNSAVSNYWDALWWASMDVTTVGSEVNPVTSTGRILSVMLAVLGMCMFPILTAFITNKYQEIKPLSSKLSNREAD</sequence>
<keyword evidence="7 10" id="KW-0407">Ion channel</keyword>
<reference evidence="10" key="1">
    <citation type="submission" date="2020-10" db="EMBL/GenBank/DDBJ databases">
        <authorList>
            <person name="Gilroy R."/>
        </authorList>
    </citation>
    <scope>NUCLEOTIDE SEQUENCE</scope>
    <source>
        <strain evidence="10">CHK158-818</strain>
    </source>
</reference>
<comment type="caution">
    <text evidence="10">The sequence shown here is derived from an EMBL/GenBank/DDBJ whole genome shotgun (WGS) entry which is preliminary data.</text>
</comment>
<dbReference type="EMBL" id="DVNA01000049">
    <property type="protein sequence ID" value="HIU54604.1"/>
    <property type="molecule type" value="Genomic_DNA"/>
</dbReference>
<feature type="transmembrane region" description="Helical" evidence="8">
    <location>
        <begin position="141"/>
        <end position="163"/>
    </location>
</feature>
<evidence type="ECO:0000256" key="3">
    <source>
        <dbReference type="ARBA" id="ARBA00022692"/>
    </source>
</evidence>
<feature type="transmembrane region" description="Helical" evidence="8">
    <location>
        <begin position="111"/>
        <end position="134"/>
    </location>
</feature>
<name>A0A9D1SBS7_9BACT</name>
<reference evidence="10" key="2">
    <citation type="journal article" date="2021" name="PeerJ">
        <title>Extensive microbial diversity within the chicken gut microbiome revealed by metagenomics and culture.</title>
        <authorList>
            <person name="Gilroy R."/>
            <person name="Ravi A."/>
            <person name="Getino M."/>
            <person name="Pursley I."/>
            <person name="Horton D.L."/>
            <person name="Alikhan N.F."/>
            <person name="Baker D."/>
            <person name="Gharbi K."/>
            <person name="Hall N."/>
            <person name="Watson M."/>
            <person name="Adriaenssens E.M."/>
            <person name="Foster-Nyarko E."/>
            <person name="Jarju S."/>
            <person name="Secka A."/>
            <person name="Antonio M."/>
            <person name="Oren A."/>
            <person name="Chaudhuri R.R."/>
            <person name="La Ragione R."/>
            <person name="Hildebrand F."/>
            <person name="Pallen M.J."/>
        </authorList>
    </citation>
    <scope>NUCLEOTIDE SEQUENCE</scope>
    <source>
        <strain evidence="10">CHK158-818</strain>
    </source>
</reference>
<feature type="transmembrane region" description="Helical" evidence="8">
    <location>
        <begin position="201"/>
        <end position="221"/>
    </location>
</feature>
<keyword evidence="6 8" id="KW-0472">Membrane</keyword>
<dbReference type="SUPFAM" id="SSF81324">
    <property type="entry name" value="Voltage-gated potassium channels"/>
    <property type="match status" value="1"/>
</dbReference>
<gene>
    <name evidence="10" type="ORF">IAB03_02205</name>
</gene>
<evidence type="ECO:0000256" key="5">
    <source>
        <dbReference type="ARBA" id="ARBA00023065"/>
    </source>
</evidence>
<evidence type="ECO:0000313" key="11">
    <source>
        <dbReference type="Proteomes" id="UP000824112"/>
    </source>
</evidence>